<feature type="domain" description="Aminoglycoside phosphotransferase" evidence="2">
    <location>
        <begin position="30"/>
        <end position="273"/>
    </location>
</feature>
<dbReference type="InterPro" id="IPR050249">
    <property type="entry name" value="Pseudomonas-type_ThrB"/>
</dbReference>
<dbReference type="SUPFAM" id="SSF56112">
    <property type="entry name" value="Protein kinase-like (PK-like)"/>
    <property type="match status" value="1"/>
</dbReference>
<dbReference type="Proteomes" id="UP000077961">
    <property type="component" value="Unassembled WGS sequence"/>
</dbReference>
<dbReference type="EMBL" id="LXJZ01000198">
    <property type="protein sequence ID" value="OAJ55098.1"/>
    <property type="molecule type" value="Genomic_DNA"/>
</dbReference>
<evidence type="ECO:0000313" key="5">
    <source>
        <dbReference type="Proteomes" id="UP000077961"/>
    </source>
</evidence>
<dbReference type="PANTHER" id="PTHR21064:SF6">
    <property type="entry name" value="AMINOGLYCOSIDE PHOSPHOTRANSFERASE DOMAIN-CONTAINING PROTEIN"/>
    <property type="match status" value="1"/>
</dbReference>
<evidence type="ECO:0000313" key="6">
    <source>
        <dbReference type="Proteomes" id="UP000078116"/>
    </source>
</evidence>
<dbReference type="GO" id="GO:0009088">
    <property type="term" value="P:threonine biosynthetic process"/>
    <property type="evidence" value="ECO:0007669"/>
    <property type="project" value="TreeGrafter"/>
</dbReference>
<name>A0A1A9N9J6_9BURK</name>
<comment type="caution">
    <text evidence="4">The sequence shown here is derived from an EMBL/GenBank/DDBJ whole genome shotgun (WGS) entry which is preliminary data.</text>
</comment>
<dbReference type="InterPro" id="IPR002575">
    <property type="entry name" value="Aminoglycoside_PTrfase"/>
</dbReference>
<evidence type="ECO:0000313" key="3">
    <source>
        <dbReference type="EMBL" id="OAJ55098.1"/>
    </source>
</evidence>
<dbReference type="STRING" id="1462993.A6V36_08850"/>
<accession>A0A1A9N9J6</accession>
<gene>
    <name evidence="3" type="ORF">A6V36_08850</name>
    <name evidence="4" type="ORF">A6V37_03185</name>
</gene>
<comment type="similarity">
    <text evidence="1">Belongs to the pseudomonas-type ThrB family.</text>
</comment>
<dbReference type="PANTHER" id="PTHR21064">
    <property type="entry name" value="AMINOGLYCOSIDE PHOSPHOTRANSFERASE DOMAIN-CONTAINING PROTEIN-RELATED"/>
    <property type="match status" value="1"/>
</dbReference>
<evidence type="ECO:0000259" key="2">
    <source>
        <dbReference type="Pfam" id="PF01636"/>
    </source>
</evidence>
<organism evidence="4 6">
    <name type="scientific">Paraburkholderia ginsengiterrae</name>
    <dbReference type="NCBI Taxonomy" id="1462993"/>
    <lineage>
        <taxon>Bacteria</taxon>
        <taxon>Pseudomonadati</taxon>
        <taxon>Pseudomonadota</taxon>
        <taxon>Betaproteobacteria</taxon>
        <taxon>Burkholderiales</taxon>
        <taxon>Burkholderiaceae</taxon>
        <taxon>Paraburkholderia</taxon>
    </lineage>
</organism>
<dbReference type="Pfam" id="PF01636">
    <property type="entry name" value="APH"/>
    <property type="match status" value="1"/>
</dbReference>
<dbReference type="Gene3D" id="3.90.1200.10">
    <property type="match status" value="1"/>
</dbReference>
<dbReference type="EMBL" id="LXKA01000221">
    <property type="protein sequence ID" value="OAJ61284.1"/>
    <property type="molecule type" value="Genomic_DNA"/>
</dbReference>
<sequence length="332" mass="36672">MQAVYSTIGGDEIRRVLGRTFGIGPIEDCTLLQSGFNDIYEVALANGRRCVARLSSRLERGVPNVNYETALLQHLKSAGAAVAAPWRARNGAYSVEVAAPEGSRSLVVFDFLSGKPPGNEPTDIAVMGAELARIHVLSRDYTGPESNYRLDFDHLLRRPLARLLALRDLSEEVRELLTSIAQTLEARIATLTDLAPVACHGDCHGGNTLMSDGPDGVRVASFFDFDDGGPGYLAYDIAVYLWSNLLGRGLASPDEKVEANWKQFVNGYRSVEPISSVDFEAVTTFVAIRHFWLMGEYASRVNRNGLRVFRGRWFRENFELVKEWQSLTTPGA</sequence>
<dbReference type="GO" id="GO:0004413">
    <property type="term" value="F:homoserine kinase activity"/>
    <property type="evidence" value="ECO:0007669"/>
    <property type="project" value="TreeGrafter"/>
</dbReference>
<keyword evidence="5" id="KW-1185">Reference proteome</keyword>
<evidence type="ECO:0000313" key="4">
    <source>
        <dbReference type="EMBL" id="OAJ61284.1"/>
    </source>
</evidence>
<proteinExistence type="inferred from homology"/>
<reference evidence="5 6" key="1">
    <citation type="submission" date="2016-04" db="EMBL/GenBank/DDBJ databases">
        <title>Reclassification of Paraburkholderia panaciterrae (Farh et al. 2015) Dobritsa &amp; Samadpour 2016 as a later homotypic synonym of Paraburkholderia ginsengiterrae (Farh et al. 2015) Dobritsa &amp; Samadpour 2016.</title>
        <authorList>
            <person name="Dobritsa A.P."/>
            <person name="Kutumbaka K."/>
            <person name="Samadpour M."/>
        </authorList>
    </citation>
    <scope>NUCLEOTIDE SEQUENCE [LARGE SCALE GENOMIC DNA]</scope>
    <source>
        <strain evidence="4 6">DCY85</strain>
        <strain evidence="3 5">DCY85-1</strain>
    </source>
</reference>
<evidence type="ECO:0000256" key="1">
    <source>
        <dbReference type="ARBA" id="ARBA00038240"/>
    </source>
</evidence>
<dbReference type="InterPro" id="IPR011009">
    <property type="entry name" value="Kinase-like_dom_sf"/>
</dbReference>
<dbReference type="Gene3D" id="3.30.200.20">
    <property type="entry name" value="Phosphorylase Kinase, domain 1"/>
    <property type="match status" value="1"/>
</dbReference>
<protein>
    <recommendedName>
        <fullName evidence="2">Aminoglycoside phosphotransferase domain-containing protein</fullName>
    </recommendedName>
</protein>
<dbReference type="Proteomes" id="UP000078116">
    <property type="component" value="Unassembled WGS sequence"/>
</dbReference>
<dbReference type="AlphaFoldDB" id="A0A1A9N9J6"/>